<keyword evidence="4" id="KW-1185">Reference proteome</keyword>
<dbReference type="PANTHER" id="PTHR33269">
    <property type="entry name" value="NADH-UBIQUINONE OXIDOREDUCTASE CHAIN 6"/>
    <property type="match status" value="1"/>
</dbReference>
<gene>
    <name evidence="3" type="primary">nuoJ</name>
    <name evidence="3" type="ORF">GTS_10400</name>
</gene>
<dbReference type="GO" id="GO:0008137">
    <property type="term" value="F:NADH dehydrogenase (ubiquinone) activity"/>
    <property type="evidence" value="ECO:0007669"/>
    <property type="project" value="UniProtKB-UniRule"/>
</dbReference>
<dbReference type="InterPro" id="IPR042106">
    <property type="entry name" value="Nuo/plastoQ_OxRdtase_6_NuoJ"/>
</dbReference>
<dbReference type="AlphaFoldDB" id="A0A4D4J600"/>
<keyword evidence="1" id="KW-0520">NAD</keyword>
<reference evidence="4" key="1">
    <citation type="submission" date="2019-04" db="EMBL/GenBank/DDBJ databases">
        <title>Draft genome sequence of Pseudonocardiaceae bacterium SL3-2-4.</title>
        <authorList>
            <person name="Ningsih F."/>
            <person name="Yokota A."/>
            <person name="Sakai Y."/>
            <person name="Nanatani K."/>
            <person name="Yabe S."/>
            <person name="Oetari A."/>
            <person name="Sjamsuridzal W."/>
        </authorList>
    </citation>
    <scope>NUCLEOTIDE SEQUENCE [LARGE SCALE GENOMIC DNA]</scope>
    <source>
        <strain evidence="4">SL3-2-4</strain>
    </source>
</reference>
<feature type="transmembrane region" description="Helical" evidence="1">
    <location>
        <begin position="116"/>
        <end position="142"/>
    </location>
</feature>
<comment type="subcellular location">
    <subcellularLocation>
        <location evidence="1">Cell membrane</location>
        <topology evidence="1">Multi-pass membrane protein</topology>
    </subcellularLocation>
</comment>
<dbReference type="GO" id="GO:0005886">
    <property type="term" value="C:plasma membrane"/>
    <property type="evidence" value="ECO:0007669"/>
    <property type="project" value="UniProtKB-SubCell"/>
</dbReference>
<dbReference type="OrthoDB" id="13239at2"/>
<sequence length="308" mass="31259">MTTGLVLAADAANAAGAVSTGEAVAFWILGPLAVLGGLGMLFARNAVHSALWLAVTMLSLGVLYMIQQAPFLGFVQIIVYTGAIMMLFLFVLMLVGRDSSDSVVEVLRGQRLAATVLGIGFAVLLVSALARALSLVTPIGLAGPNANGGNVANLGQSIFTDYLFPFELTSALLITAAIGAMVLAYTDRHAPGGKKTQRELVIARFRGEYARPSPLPGPGVFATADSVATPALLPDGSVAPESLSEIIEATSTKRLSEDIAEVSGNVPAPDAHALGGANGTGHRNGSARPGLPASTGTSGSAPGGEEAP</sequence>
<keyword evidence="3" id="KW-0830">Ubiquinone</keyword>
<proteinExistence type="inferred from homology"/>
<comment type="catalytic activity">
    <reaction evidence="1">
        <text>a quinone + NADH + 5 H(+)(in) = a quinol + NAD(+) + 4 H(+)(out)</text>
        <dbReference type="Rhea" id="RHEA:57888"/>
        <dbReference type="ChEBI" id="CHEBI:15378"/>
        <dbReference type="ChEBI" id="CHEBI:24646"/>
        <dbReference type="ChEBI" id="CHEBI:57540"/>
        <dbReference type="ChEBI" id="CHEBI:57945"/>
        <dbReference type="ChEBI" id="CHEBI:132124"/>
    </reaction>
</comment>
<accession>A0A4D4J600</accession>
<dbReference type="Pfam" id="PF00499">
    <property type="entry name" value="Oxidored_q3"/>
    <property type="match status" value="1"/>
</dbReference>
<keyword evidence="1" id="KW-0812">Transmembrane</keyword>
<evidence type="ECO:0000256" key="1">
    <source>
        <dbReference type="RuleBase" id="RU004429"/>
    </source>
</evidence>
<protein>
    <recommendedName>
        <fullName evidence="1">NADH-quinone oxidoreductase subunit J</fullName>
        <ecNumber evidence="1">7.1.1.-</ecNumber>
    </recommendedName>
</protein>
<dbReference type="GO" id="GO:0048038">
    <property type="term" value="F:quinone binding"/>
    <property type="evidence" value="ECO:0007669"/>
    <property type="project" value="UniProtKB-UniRule"/>
</dbReference>
<dbReference type="Proteomes" id="UP000298860">
    <property type="component" value="Unassembled WGS sequence"/>
</dbReference>
<dbReference type="NCBIfam" id="NF005165">
    <property type="entry name" value="PRK06638.1-5"/>
    <property type="match status" value="1"/>
</dbReference>
<keyword evidence="1" id="KW-0472">Membrane</keyword>
<feature type="transmembrane region" description="Helical" evidence="1">
    <location>
        <begin position="162"/>
        <end position="185"/>
    </location>
</feature>
<evidence type="ECO:0000313" key="3">
    <source>
        <dbReference type="EMBL" id="GDY29407.1"/>
    </source>
</evidence>
<dbReference type="RefSeq" id="WP_137812576.1">
    <property type="nucleotide sequence ID" value="NZ_BJFL01000003.1"/>
</dbReference>
<feature type="transmembrane region" description="Helical" evidence="1">
    <location>
        <begin position="73"/>
        <end position="95"/>
    </location>
</feature>
<dbReference type="EC" id="7.1.1.-" evidence="1"/>
<comment type="similarity">
    <text evidence="1">Belongs to the complex I subunit 6 family.</text>
</comment>
<dbReference type="PANTHER" id="PTHR33269:SF19">
    <property type="entry name" value="NADH-QUINONE OXIDOREDUCTASE SUBUNIT J"/>
    <property type="match status" value="1"/>
</dbReference>
<feature type="transmembrane region" description="Helical" evidence="1">
    <location>
        <begin position="24"/>
        <end position="43"/>
    </location>
</feature>
<dbReference type="EMBL" id="BJFL01000003">
    <property type="protein sequence ID" value="GDY29407.1"/>
    <property type="molecule type" value="Genomic_DNA"/>
</dbReference>
<comment type="caution">
    <text evidence="3">The sequence shown here is derived from an EMBL/GenBank/DDBJ whole genome shotgun (WGS) entry which is preliminary data.</text>
</comment>
<feature type="transmembrane region" description="Helical" evidence="1">
    <location>
        <begin position="50"/>
        <end position="67"/>
    </location>
</feature>
<evidence type="ECO:0000313" key="4">
    <source>
        <dbReference type="Proteomes" id="UP000298860"/>
    </source>
</evidence>
<keyword evidence="1" id="KW-1133">Transmembrane helix</keyword>
<organism evidence="3 4">
    <name type="scientific">Gandjariella thermophila</name>
    <dbReference type="NCBI Taxonomy" id="1931992"/>
    <lineage>
        <taxon>Bacteria</taxon>
        <taxon>Bacillati</taxon>
        <taxon>Actinomycetota</taxon>
        <taxon>Actinomycetes</taxon>
        <taxon>Pseudonocardiales</taxon>
        <taxon>Pseudonocardiaceae</taxon>
        <taxon>Gandjariella</taxon>
    </lineage>
</organism>
<keyword evidence="1" id="KW-1003">Cell membrane</keyword>
<feature type="region of interest" description="Disordered" evidence="2">
    <location>
        <begin position="265"/>
        <end position="308"/>
    </location>
</feature>
<feature type="compositionally biased region" description="Low complexity" evidence="2">
    <location>
        <begin position="292"/>
        <end position="308"/>
    </location>
</feature>
<dbReference type="Gene3D" id="1.20.120.1200">
    <property type="entry name" value="NADH-ubiquinone/plastoquinone oxidoreductase chain 6, subunit NuoJ"/>
    <property type="match status" value="1"/>
</dbReference>
<comment type="function">
    <text evidence="1">NDH-1 shuttles electrons from NADH, via FMN and iron-sulfur (Fe-S) centers, to quinones in the respiratory chain. Couples the redox reaction to proton translocation (for every two electrons transferred, four hydrogen ions are translocated across the cytoplasmic membrane), and thus conserves the redox energy in a proton gradient.</text>
</comment>
<dbReference type="InterPro" id="IPR001457">
    <property type="entry name" value="NADH_UbQ/plastoQ_OxRdtase_su6"/>
</dbReference>
<keyword evidence="1" id="KW-0874">Quinone</keyword>
<evidence type="ECO:0000256" key="2">
    <source>
        <dbReference type="SAM" id="MobiDB-lite"/>
    </source>
</evidence>
<name>A0A4D4J600_9PSEU</name>